<sequence>MLLNPEIQAFINANIGTSISKLALQKNPFPDVDWIHILNQIEAKTKAKDKLPNWFAAKNIIYPSKISIEQTSSQKTAQYKASIVSGESLIDLTGGFGVDDYYFLKKIKNVVHCEINLELSAVVKHNFEQLNAPNINCYPGDSLITLNTLNTKWDWIYIDPSRRNDAKGKVFLLKDCLPNVPENLDFYFRNSDAVLIKTAPLLDITAGLSELKHVKTIHIVALENEVKELLWELHKDYYGNVNIKTVNIVKEKLETFDFILNDNATLPNFSLPQKYLYEPNSAIMKSGGFHEVGSFYNLNKLHKHSHLYTSIEIKFFPGRVFEIQKFFPYNKLEMKSYLENTQANITTRNFPDSVESIRKKWKIKDGGNVYCFFTTDENNYKIVLICTKIS</sequence>
<proteinExistence type="predicted"/>
<dbReference type="Proteomes" id="UP000280091">
    <property type="component" value="Unassembled WGS sequence"/>
</dbReference>
<evidence type="ECO:0000259" key="1">
    <source>
        <dbReference type="Pfam" id="PF18096"/>
    </source>
</evidence>
<accession>A0A495RZ46</accession>
<gene>
    <name evidence="3" type="ORF">BC952_2485</name>
</gene>
<keyword evidence="4" id="KW-1185">Reference proteome</keyword>
<reference evidence="3 4" key="1">
    <citation type="submission" date="2018-10" db="EMBL/GenBank/DDBJ databases">
        <title>Genomic Encyclopedia of Archaeal and Bacterial Type Strains, Phase II (KMG-II): from individual species to whole genera.</title>
        <authorList>
            <person name="Goeker M."/>
        </authorList>
    </citation>
    <scope>NUCLEOTIDE SEQUENCE [LARGE SCALE GENOMIC DNA]</scope>
    <source>
        <strain evidence="3 4">DSM 15094</strain>
    </source>
</reference>
<comment type="caution">
    <text evidence="3">The sequence shown here is derived from an EMBL/GenBank/DDBJ whole genome shotgun (WGS) entry which is preliminary data.</text>
</comment>
<dbReference type="Pfam" id="PF22013">
    <property type="entry name" value="PG_1098_Fer"/>
    <property type="match status" value="1"/>
</dbReference>
<dbReference type="InterPro" id="IPR041497">
    <property type="entry name" value="Thump-like"/>
</dbReference>
<dbReference type="SUPFAM" id="SSF53335">
    <property type="entry name" value="S-adenosyl-L-methionine-dependent methyltransferases"/>
    <property type="match status" value="1"/>
</dbReference>
<evidence type="ECO:0000313" key="3">
    <source>
        <dbReference type="EMBL" id="RKS92579.1"/>
    </source>
</evidence>
<dbReference type="InterPro" id="IPR054168">
    <property type="entry name" value="PG_1098_Fer"/>
</dbReference>
<feature type="domain" description="PG-1098 ferredoxin-like" evidence="2">
    <location>
        <begin position="275"/>
        <end position="317"/>
    </location>
</feature>
<evidence type="ECO:0000313" key="4">
    <source>
        <dbReference type="Proteomes" id="UP000280091"/>
    </source>
</evidence>
<dbReference type="Pfam" id="PF18096">
    <property type="entry name" value="Thump_like"/>
    <property type="match status" value="1"/>
</dbReference>
<evidence type="ECO:0000259" key="2">
    <source>
        <dbReference type="Pfam" id="PF22013"/>
    </source>
</evidence>
<dbReference type="EMBL" id="RBXA01000003">
    <property type="protein sequence ID" value="RKS92579.1"/>
    <property type="molecule type" value="Genomic_DNA"/>
</dbReference>
<dbReference type="Gene3D" id="3.40.50.150">
    <property type="entry name" value="Vaccinia Virus protein VP39"/>
    <property type="match status" value="1"/>
</dbReference>
<name>A0A495RZ46_9FLAO</name>
<dbReference type="Gene3D" id="1.10.10.1110">
    <property type="entry name" value="Methyltransferase PG1098, N-terminal domain"/>
    <property type="match status" value="1"/>
</dbReference>
<organism evidence="3 4">
    <name type="scientific">Flavobacterium limicola</name>
    <dbReference type="NCBI Taxonomy" id="180441"/>
    <lineage>
        <taxon>Bacteria</taxon>
        <taxon>Pseudomonadati</taxon>
        <taxon>Bacteroidota</taxon>
        <taxon>Flavobacteriia</taxon>
        <taxon>Flavobacteriales</taxon>
        <taxon>Flavobacteriaceae</taxon>
        <taxon>Flavobacterium</taxon>
    </lineage>
</organism>
<feature type="domain" description="THUMP-like" evidence="1">
    <location>
        <begin position="318"/>
        <end position="388"/>
    </location>
</feature>
<dbReference type="InterPro" id="IPR029063">
    <property type="entry name" value="SAM-dependent_MTases_sf"/>
</dbReference>
<protein>
    <submittedName>
        <fullName evidence="3">Uncharacterized protein</fullName>
    </submittedName>
</protein>
<dbReference type="RefSeq" id="WP_425269362.1">
    <property type="nucleotide sequence ID" value="NZ_RBXA01000003.1"/>
</dbReference>
<dbReference type="AlphaFoldDB" id="A0A495RZ46"/>